<dbReference type="Pfam" id="PF00534">
    <property type="entry name" value="Glycos_transf_1"/>
    <property type="match status" value="1"/>
</dbReference>
<evidence type="ECO:0000313" key="3">
    <source>
        <dbReference type="Proteomes" id="UP000322362"/>
    </source>
</evidence>
<gene>
    <name evidence="2" type="ORF">FXV77_06605</name>
</gene>
<dbReference type="AlphaFoldDB" id="A0A5D4HBG4"/>
<dbReference type="Proteomes" id="UP000322362">
    <property type="component" value="Unassembled WGS sequence"/>
</dbReference>
<accession>A0A5D4HBG4</accession>
<name>A0A5D4HBG4_9SPHI</name>
<feature type="domain" description="Glycosyl transferase family 1" evidence="1">
    <location>
        <begin position="167"/>
        <end position="330"/>
    </location>
</feature>
<dbReference type="RefSeq" id="WP_148918432.1">
    <property type="nucleotide sequence ID" value="NZ_VTAV01000003.1"/>
</dbReference>
<proteinExistence type="predicted"/>
<reference evidence="2 3" key="1">
    <citation type="submission" date="2019-08" db="EMBL/GenBank/DDBJ databases">
        <title>Phlebobacter frassis gen. nov. sp. nov., a new member of family Sphingobacteriaceae isolated from sand fly rearing media.</title>
        <authorList>
            <person name="Kakumanu M.L."/>
            <person name="Marayati B.F."/>
            <person name="Wada-Katsumata A."/>
            <person name="Wasserberg G."/>
            <person name="Schal C."/>
            <person name="Apperson C.S."/>
            <person name="Ponnusamy L."/>
        </authorList>
    </citation>
    <scope>NUCLEOTIDE SEQUENCE [LARGE SCALE GENOMIC DNA]</scope>
    <source>
        <strain evidence="2 3">SSI9</strain>
    </source>
</reference>
<dbReference type="PANTHER" id="PTHR12526">
    <property type="entry name" value="GLYCOSYLTRANSFERASE"/>
    <property type="match status" value="1"/>
</dbReference>
<dbReference type="GO" id="GO:0016757">
    <property type="term" value="F:glycosyltransferase activity"/>
    <property type="evidence" value="ECO:0007669"/>
    <property type="project" value="InterPro"/>
</dbReference>
<dbReference type="EMBL" id="VTAV01000003">
    <property type="protein sequence ID" value="TYR36845.1"/>
    <property type="molecule type" value="Genomic_DNA"/>
</dbReference>
<dbReference type="InterPro" id="IPR001296">
    <property type="entry name" value="Glyco_trans_1"/>
</dbReference>
<dbReference type="SUPFAM" id="SSF53756">
    <property type="entry name" value="UDP-Glycosyltransferase/glycogen phosphorylase"/>
    <property type="match status" value="1"/>
</dbReference>
<evidence type="ECO:0000313" key="2">
    <source>
        <dbReference type="EMBL" id="TYR36845.1"/>
    </source>
</evidence>
<comment type="caution">
    <text evidence="2">The sequence shown here is derived from an EMBL/GenBank/DDBJ whole genome shotgun (WGS) entry which is preliminary data.</text>
</comment>
<organism evidence="2 3">
    <name type="scientific">Sphingobacterium phlebotomi</name>
    <dbReference type="NCBI Taxonomy" id="2605433"/>
    <lineage>
        <taxon>Bacteria</taxon>
        <taxon>Pseudomonadati</taxon>
        <taxon>Bacteroidota</taxon>
        <taxon>Sphingobacteriia</taxon>
        <taxon>Sphingobacteriales</taxon>
        <taxon>Sphingobacteriaceae</taxon>
        <taxon>Sphingobacterium</taxon>
    </lineage>
</organism>
<dbReference type="Gene3D" id="3.40.50.2000">
    <property type="entry name" value="Glycogen Phosphorylase B"/>
    <property type="match status" value="2"/>
</dbReference>
<keyword evidence="3" id="KW-1185">Reference proteome</keyword>
<evidence type="ECO:0000259" key="1">
    <source>
        <dbReference type="Pfam" id="PF00534"/>
    </source>
</evidence>
<sequence>MNIVILVKNLTSGGAEKQSVLLAKALANYYKIHYVILNAKYQEPKYLSLIRETETIKLIAFKGSLVSRFFQFCNYLKANEINCIFSYLTAANFYAILAARITGVKKVFTGIRNAYLPPLKMFIDRILCNRFATTTILNCYSGMIYFVQNGFKENKTIVISNCFENIIPFSQKVNTGKIKIISVGRFVKQKDYFTALKVIDFIKDSYPNIIYQIVGFGELETEIREKIQEMGLTQYVEIYINPNNIPNLLNEADIYLSTSLFEGTSNSLMEAINANLPIVATDVGDNNRLILAEETGSLTAVGDVEALSISLGKLISNEQRRNTFARRGKEHLLRNYSVEQFQENYKQLIEK</sequence>
<protein>
    <submittedName>
        <fullName evidence="2">Glycosyltransferase</fullName>
    </submittedName>
</protein>
<keyword evidence="2" id="KW-0808">Transferase</keyword>
<dbReference type="PANTHER" id="PTHR12526:SF630">
    <property type="entry name" value="GLYCOSYLTRANSFERASE"/>
    <property type="match status" value="1"/>
</dbReference>